<protein>
    <submittedName>
        <fullName evidence="2">UDP-galactopyranose mutase</fullName>
        <ecNumber evidence="2">5.4.99.9</ecNumber>
    </submittedName>
</protein>
<evidence type="ECO:0000313" key="3">
    <source>
        <dbReference type="Proteomes" id="UP001265700"/>
    </source>
</evidence>
<keyword evidence="2" id="KW-0413">Isomerase</keyword>
<dbReference type="Gene3D" id="3.50.50.60">
    <property type="entry name" value="FAD/NAD(P)-binding domain"/>
    <property type="match status" value="1"/>
</dbReference>
<sequence>MEYTQNLILGAGLTGLSTGYHLKNGDYQIYEKLHEVGGLCRSEEVNGFLFDYAPHILYTVNPYAHELIHTLLKGNIEIKKRKAFIYHGKYDLYTQFPYQAHLHGLPAKDIIECLSGLVEVLRDPDRPKPQNYREWMYWRFGKGIAEQLMIPYAERIWTIDPKHMNFSWIDRRVPEPDFEAVLRGALQDEDDRTGFNQEFWYPIEGAIESLPVALAKGVKNIHLNHTVTKIDPKAKQVTFDTGKVVSYQNLVYSLSLTHLPHFIDDIPQHVLDAINGLQFNQIECVNIGINRPDISPYHWLYFHEAEDFIFHRISFPRNASEKTCPPGTSSVCCEISYSKHRPLRVQGREALIQATIDGLVKAKIMRPDDEVLAADVLTVDPAYVIYDLDYEKNVKIIHDYLVSLDIHPCGRFGDWQYYNMDHSILSGKRIADLINDRDAVAA</sequence>
<keyword evidence="3" id="KW-1185">Reference proteome</keyword>
<dbReference type="InterPro" id="IPR036188">
    <property type="entry name" value="FAD/NAD-bd_sf"/>
</dbReference>
<name>A0ABU1WGB2_9BURK</name>
<dbReference type="SUPFAM" id="SSF51905">
    <property type="entry name" value="FAD/NAD(P)-binding domain"/>
    <property type="match status" value="1"/>
</dbReference>
<evidence type="ECO:0000259" key="1">
    <source>
        <dbReference type="Pfam" id="PF01593"/>
    </source>
</evidence>
<dbReference type="Proteomes" id="UP001265700">
    <property type="component" value="Unassembled WGS sequence"/>
</dbReference>
<dbReference type="PANTHER" id="PTHR21197:SF0">
    <property type="entry name" value="UDP-GALACTOPYRANOSE MUTASE"/>
    <property type="match status" value="1"/>
</dbReference>
<reference evidence="2 3" key="1">
    <citation type="submission" date="2023-07" db="EMBL/GenBank/DDBJ databases">
        <title>Sorghum-associated microbial communities from plants grown in Nebraska, USA.</title>
        <authorList>
            <person name="Schachtman D."/>
        </authorList>
    </citation>
    <scope>NUCLEOTIDE SEQUENCE [LARGE SCALE GENOMIC DNA]</scope>
    <source>
        <strain evidence="2 3">4249</strain>
    </source>
</reference>
<proteinExistence type="predicted"/>
<dbReference type="Pfam" id="PF01593">
    <property type="entry name" value="Amino_oxidase"/>
    <property type="match status" value="1"/>
</dbReference>
<dbReference type="GO" id="GO:0008767">
    <property type="term" value="F:UDP-galactopyranose mutase activity"/>
    <property type="evidence" value="ECO:0007669"/>
    <property type="project" value="UniProtKB-EC"/>
</dbReference>
<dbReference type="InterPro" id="IPR002937">
    <property type="entry name" value="Amino_oxidase"/>
</dbReference>
<evidence type="ECO:0000313" key="2">
    <source>
        <dbReference type="EMBL" id="MDR7148315.1"/>
    </source>
</evidence>
<organism evidence="2 3">
    <name type="scientific">Hydrogenophaga palleronii</name>
    <dbReference type="NCBI Taxonomy" id="65655"/>
    <lineage>
        <taxon>Bacteria</taxon>
        <taxon>Pseudomonadati</taxon>
        <taxon>Pseudomonadota</taxon>
        <taxon>Betaproteobacteria</taxon>
        <taxon>Burkholderiales</taxon>
        <taxon>Comamonadaceae</taxon>
        <taxon>Hydrogenophaga</taxon>
    </lineage>
</organism>
<feature type="domain" description="Amine oxidase" evidence="1">
    <location>
        <begin position="13"/>
        <end position="360"/>
    </location>
</feature>
<dbReference type="PANTHER" id="PTHR21197">
    <property type="entry name" value="UDP-GALACTOPYRANOSE MUTASE"/>
    <property type="match status" value="1"/>
</dbReference>
<dbReference type="RefSeq" id="WP_310310711.1">
    <property type="nucleotide sequence ID" value="NZ_JAVDWU010000001.1"/>
</dbReference>
<dbReference type="EMBL" id="JAVDWU010000001">
    <property type="protein sequence ID" value="MDR7148315.1"/>
    <property type="molecule type" value="Genomic_DNA"/>
</dbReference>
<dbReference type="EC" id="5.4.99.9" evidence="2"/>
<accession>A0ABU1WGB2</accession>
<comment type="caution">
    <text evidence="2">The sequence shown here is derived from an EMBL/GenBank/DDBJ whole genome shotgun (WGS) entry which is preliminary data.</text>
</comment>
<gene>
    <name evidence="2" type="ORF">J2W49_000243</name>
</gene>